<organism evidence="3 4">
    <name type="scientific">Triparma columacea</name>
    <dbReference type="NCBI Taxonomy" id="722753"/>
    <lineage>
        <taxon>Eukaryota</taxon>
        <taxon>Sar</taxon>
        <taxon>Stramenopiles</taxon>
        <taxon>Ochrophyta</taxon>
        <taxon>Bolidophyceae</taxon>
        <taxon>Parmales</taxon>
        <taxon>Triparmaceae</taxon>
        <taxon>Triparma</taxon>
    </lineage>
</organism>
<keyword evidence="4" id="KW-1185">Reference proteome</keyword>
<feature type="region of interest" description="Disordered" evidence="2">
    <location>
        <begin position="240"/>
        <end position="296"/>
    </location>
</feature>
<dbReference type="OrthoDB" id="194393at2759"/>
<name>A0A9W7L663_9STRA</name>
<evidence type="ECO:0000313" key="3">
    <source>
        <dbReference type="EMBL" id="GMI35462.1"/>
    </source>
</evidence>
<accession>A0A9W7L663</accession>
<feature type="compositionally biased region" description="Basic and acidic residues" evidence="2">
    <location>
        <begin position="531"/>
        <end position="569"/>
    </location>
</feature>
<dbReference type="Proteomes" id="UP001165065">
    <property type="component" value="Unassembled WGS sequence"/>
</dbReference>
<dbReference type="EMBL" id="BRYA01000054">
    <property type="protein sequence ID" value="GMI35462.1"/>
    <property type="molecule type" value="Genomic_DNA"/>
</dbReference>
<feature type="compositionally biased region" description="Basic and acidic residues" evidence="2">
    <location>
        <begin position="261"/>
        <end position="270"/>
    </location>
</feature>
<comment type="caution">
    <text evidence="3">The sequence shown here is derived from an EMBL/GenBank/DDBJ whole genome shotgun (WGS) entry which is preliminary data.</text>
</comment>
<evidence type="ECO:0000313" key="4">
    <source>
        <dbReference type="Proteomes" id="UP001165065"/>
    </source>
</evidence>
<evidence type="ECO:0000256" key="1">
    <source>
        <dbReference type="SAM" id="Coils"/>
    </source>
</evidence>
<protein>
    <submittedName>
        <fullName evidence="3">Uncharacterized protein</fullName>
    </submittedName>
</protein>
<dbReference type="AlphaFoldDB" id="A0A9W7L663"/>
<proteinExistence type="predicted"/>
<feature type="coiled-coil region" evidence="1">
    <location>
        <begin position="384"/>
        <end position="488"/>
    </location>
</feature>
<feature type="compositionally biased region" description="Polar residues" evidence="2">
    <location>
        <begin position="279"/>
        <end position="296"/>
    </location>
</feature>
<feature type="region of interest" description="Disordered" evidence="2">
    <location>
        <begin position="505"/>
        <end position="584"/>
    </location>
</feature>
<evidence type="ECO:0000256" key="2">
    <source>
        <dbReference type="SAM" id="MobiDB-lite"/>
    </source>
</evidence>
<sequence>MLGLKPRVLVSYYGVNTTRAEGVTDLLRTTGGVDGKLIVRDLGEGRGTGVKGLVEVEIGHDEDVSEVLTSVVHEIPPQVAAVFGIEVGWVEDGIVRGGWGGGEGREKEREDMMGRVGKVNCVKLMDLANMGTAARHFNGRLLEAVEKGGEGNITDSRVGMIISDAVRGKHEAWIVGVVEPGLGDARKTLKTLKVVDSWRAGCPVVPSHTDESLYYEAKDVGEKLRVEEFQAFELSVGGTGEGGGESYLEEYEGGYQSPGREGGEKGRSIDEEIIPDTFTPKTSTPRTPAQTRTFTPRSQGKATLFGEGHEVQSTLFKALEERQGENLSLEREVGALQSTVAALQFERDELKTKLKGALGSTLGQRDRGRLRKALGEVRDYEVYKGVMEQALRKLKEELEGTVKERDRLRGKVERMDGIGRRIKKECFEVKKANSRMSSELEMLLAEKLEAQSEARRYKEMHADVETRAKAAAREVGRLRVENRELGEEAGKAKRRLSRVIVESYKGGSPGKAGGSPMKAGVSSIPLDEEAPDRSPTRGVSAKEWREGLRKGVEGGGEGGKRQETNERLNRAQGNLNAARKIMFT</sequence>
<keyword evidence="1" id="KW-0175">Coiled coil</keyword>
<reference evidence="4" key="1">
    <citation type="journal article" date="2023" name="Commun. Biol.">
        <title>Genome analysis of Parmales, the sister group of diatoms, reveals the evolutionary specialization of diatoms from phago-mixotrophs to photoautotrophs.</title>
        <authorList>
            <person name="Ban H."/>
            <person name="Sato S."/>
            <person name="Yoshikawa S."/>
            <person name="Yamada K."/>
            <person name="Nakamura Y."/>
            <person name="Ichinomiya M."/>
            <person name="Sato N."/>
            <person name="Blanc-Mathieu R."/>
            <person name="Endo H."/>
            <person name="Kuwata A."/>
            <person name="Ogata H."/>
        </authorList>
    </citation>
    <scope>NUCLEOTIDE SEQUENCE [LARGE SCALE GENOMIC DNA]</scope>
</reference>
<gene>
    <name evidence="3" type="ORF">TrCOL_g6374</name>
</gene>